<dbReference type="Pfam" id="PF07000">
    <property type="entry name" value="DUF1308"/>
    <property type="match status" value="1"/>
</dbReference>
<evidence type="ECO:0000259" key="1">
    <source>
        <dbReference type="Pfam" id="PF07000"/>
    </source>
</evidence>
<accession>A0ABM7NS29</accession>
<dbReference type="InterPro" id="IPR010733">
    <property type="entry name" value="DUF1308"/>
</dbReference>
<evidence type="ECO:0000313" key="2">
    <source>
        <dbReference type="EMBL" id="BCS82965.1"/>
    </source>
</evidence>
<organism evidence="2 3">
    <name type="scientific">Cotonvirus japonicus</name>
    <dbReference type="NCBI Taxonomy" id="2811091"/>
    <lineage>
        <taxon>Viruses</taxon>
        <taxon>Varidnaviria</taxon>
        <taxon>Bamfordvirae</taxon>
        <taxon>Nucleocytoviricota</taxon>
        <taxon>Megaviricetes</taxon>
        <taxon>Imitervirales</taxon>
        <taxon>Mimiviridae</taxon>
        <taxon>Megamimivirinae</taxon>
        <taxon>Cotonvirus</taxon>
        <taxon>Cotonvirus japonicum</taxon>
    </lineage>
</organism>
<reference evidence="2 3" key="1">
    <citation type="submission" date="2021-02" db="EMBL/GenBank/DDBJ databases">
        <title>Cotonvirus japonicus, which uses Golgi apparatus of host cells for its virion factory, phylogenetically links tailed tupanvirus and icosahedral mimivirus.</title>
        <authorList>
            <person name="Takahashi H."/>
            <person name="Fukaya S."/>
            <person name="Song C."/>
            <person name="Murata K."/>
            <person name="Takemura M."/>
        </authorList>
    </citation>
    <scope>NUCLEOTIDE SEQUENCE [LARGE SCALE GENOMIC DNA]</scope>
</reference>
<feature type="domain" description="DUF1308" evidence="1">
    <location>
        <begin position="193"/>
        <end position="339"/>
    </location>
</feature>
<sequence length="341" mass="39770">MCNSEITCWTNLVKEISCHDSEIFKELLVKVKRTINSHKHDKKFDVDVVKKPGDLMFDLYKQTFIHLLIETDVTELFTEIPSLTSNNHLTLNMTSIGKWIKIHNKESSNIYFIDDEKTIISDRALADFLNKVQEYKNEYFYFGKNPLIYYKFQILPPQDIIEHMASFGVIAIEYGVKTPTIKFDDNFNKRVLLDQATILTICSNLSAGLSDNFYAVTKEPKTKEMVMENIQQIQEFILGKEIIVNKSVYDQTISKLEFTAGPAERQRFDEFSKCFIIVEDCENPRYTKMKDTELICISVAERETATIVTNNKHVMRKIELFYNEIPCKLFMSVQLSETKYQ</sequence>
<dbReference type="GeneID" id="80558170"/>
<dbReference type="EMBL" id="AP024483">
    <property type="protein sequence ID" value="BCS82965.1"/>
    <property type="molecule type" value="Genomic_DNA"/>
</dbReference>
<proteinExistence type="predicted"/>
<keyword evidence="3" id="KW-1185">Reference proteome</keyword>
<dbReference type="RefSeq" id="YP_010841573.1">
    <property type="nucleotide sequence ID" value="NC_079139.1"/>
</dbReference>
<protein>
    <recommendedName>
        <fullName evidence="1">DUF1308 domain-containing protein</fullName>
    </recommendedName>
</protein>
<dbReference type="Proteomes" id="UP001321479">
    <property type="component" value="Segment"/>
</dbReference>
<name>A0ABM7NS29_9VIRU</name>
<evidence type="ECO:0000313" key="3">
    <source>
        <dbReference type="Proteomes" id="UP001321479"/>
    </source>
</evidence>